<reference evidence="1" key="1">
    <citation type="submission" date="2020-07" db="EMBL/GenBank/DDBJ databases">
        <title>Clinical and genomic characterization of carbapenemase-producing Enterobacterales causing secondary infections during the COVID-19 crisis at a New York City hospital.</title>
        <authorList>
            <person name="Gomez-Simmonds A."/>
            <person name="Annavajhala M.K."/>
            <person name="Uhlemann A.-C."/>
        </authorList>
    </citation>
    <scope>NUCLEOTIDE SEQUENCE</scope>
    <source>
        <strain evidence="1">NK1590</strain>
    </source>
</reference>
<comment type="caution">
    <text evidence="1">The sequence shown here is derived from an EMBL/GenBank/DDBJ whole genome shotgun (WGS) entry which is preliminary data.</text>
</comment>
<accession>A0A927HKR0</accession>
<dbReference type="Proteomes" id="UP000655796">
    <property type="component" value="Unassembled WGS sequence"/>
</dbReference>
<sequence length="88" mass="10153">MWGSLRPTLSLEHFDKKWTSREGVWLFGIKLMDDISVNGYISEGIMVTLSPFVFRRFETDMYSKNFSAVVGNSKHDRHYFNIGPDASS</sequence>
<gene>
    <name evidence="1" type="ORF">IE986_28225</name>
</gene>
<evidence type="ECO:0000313" key="2">
    <source>
        <dbReference type="Proteomes" id="UP000655796"/>
    </source>
</evidence>
<dbReference type="EMBL" id="JACXTD010000004">
    <property type="protein sequence ID" value="MBD3702715.1"/>
    <property type="molecule type" value="Genomic_DNA"/>
</dbReference>
<evidence type="ECO:0000313" key="1">
    <source>
        <dbReference type="EMBL" id="MBD3702715.1"/>
    </source>
</evidence>
<proteinExistence type="predicted"/>
<name>A0A927HKR0_KLEPN</name>
<protein>
    <submittedName>
        <fullName evidence="1">CSS-motif domain-containing protein</fullName>
    </submittedName>
</protein>
<dbReference type="AlphaFoldDB" id="A0A927HKR0"/>
<organism evidence="1 2">
    <name type="scientific">Klebsiella pneumoniae</name>
    <dbReference type="NCBI Taxonomy" id="573"/>
    <lineage>
        <taxon>Bacteria</taxon>
        <taxon>Pseudomonadati</taxon>
        <taxon>Pseudomonadota</taxon>
        <taxon>Gammaproteobacteria</taxon>
        <taxon>Enterobacterales</taxon>
        <taxon>Enterobacteriaceae</taxon>
        <taxon>Klebsiella/Raoultella group</taxon>
        <taxon>Klebsiella</taxon>
        <taxon>Klebsiella pneumoniae complex</taxon>
    </lineage>
</organism>